<evidence type="ECO:0000256" key="6">
    <source>
        <dbReference type="ARBA" id="ARBA00023139"/>
    </source>
</evidence>
<evidence type="ECO:0000259" key="8">
    <source>
        <dbReference type="Pfam" id="PF05504"/>
    </source>
</evidence>
<dbReference type="Proteomes" id="UP001168883">
    <property type="component" value="Unassembled WGS sequence"/>
</dbReference>
<organism evidence="10 11">
    <name type="scientific">Paenibacillus ehimensis</name>
    <dbReference type="NCBI Taxonomy" id="79264"/>
    <lineage>
        <taxon>Bacteria</taxon>
        <taxon>Bacillati</taxon>
        <taxon>Bacillota</taxon>
        <taxon>Bacilli</taxon>
        <taxon>Bacillales</taxon>
        <taxon>Paenibacillaceae</taxon>
        <taxon>Paenibacillus</taxon>
    </lineage>
</organism>
<evidence type="ECO:0000256" key="3">
    <source>
        <dbReference type="ARBA" id="ARBA00022544"/>
    </source>
</evidence>
<dbReference type="InterPro" id="IPR057336">
    <property type="entry name" value="GerAC_N"/>
</dbReference>
<reference evidence="10" key="1">
    <citation type="submission" date="2023-07" db="EMBL/GenBank/DDBJ databases">
        <authorList>
            <person name="Aktuganov G."/>
            <person name="Boyko T."/>
            <person name="Delegan Y."/>
            <person name="Galimzianova N."/>
            <person name="Gilvanova E."/>
            <person name="Korobov V."/>
            <person name="Kuzmina L."/>
            <person name="Melentiev A."/>
            <person name="Milman P."/>
            <person name="Ryabova A."/>
            <person name="Stupak E."/>
            <person name="Yasakov T."/>
            <person name="Zharikova N."/>
            <person name="Zhurenko E."/>
        </authorList>
    </citation>
    <scope>NUCLEOTIDE SEQUENCE</scope>
    <source>
        <strain evidence="10">IB-739</strain>
    </source>
</reference>
<keyword evidence="4" id="KW-0732">Signal</keyword>
<dbReference type="InterPro" id="IPR038501">
    <property type="entry name" value="Spore_GerAC_C_sf"/>
</dbReference>
<dbReference type="PANTHER" id="PTHR35789:SF1">
    <property type="entry name" value="SPORE GERMINATION PROTEIN B3"/>
    <property type="match status" value="1"/>
</dbReference>
<dbReference type="NCBIfam" id="TIGR02887">
    <property type="entry name" value="spore_ger_x_C"/>
    <property type="match status" value="1"/>
</dbReference>
<dbReference type="PROSITE" id="PS51257">
    <property type="entry name" value="PROKAR_LIPOPROTEIN"/>
    <property type="match status" value="1"/>
</dbReference>
<evidence type="ECO:0000256" key="4">
    <source>
        <dbReference type="ARBA" id="ARBA00022729"/>
    </source>
</evidence>
<feature type="domain" description="Spore germination GerAC-like C-terminal" evidence="8">
    <location>
        <begin position="228"/>
        <end position="394"/>
    </location>
</feature>
<dbReference type="InterPro" id="IPR046953">
    <property type="entry name" value="Spore_GerAC-like_C"/>
</dbReference>
<keyword evidence="5" id="KW-0472">Membrane</keyword>
<keyword evidence="11" id="KW-1185">Reference proteome</keyword>
<protein>
    <submittedName>
        <fullName evidence="10">Ger(X)C family spore germination protein</fullName>
    </submittedName>
</protein>
<dbReference type="EMBL" id="JAUMKJ010000001">
    <property type="protein sequence ID" value="MDO3675407.1"/>
    <property type="molecule type" value="Genomic_DNA"/>
</dbReference>
<evidence type="ECO:0000256" key="2">
    <source>
        <dbReference type="ARBA" id="ARBA00007886"/>
    </source>
</evidence>
<keyword evidence="7" id="KW-0449">Lipoprotein</keyword>
<sequence length="401" mass="45682">MMKRWKVLPIVLSLLFTGCWDRTDVDDIAIVVGLGIDKIPEEHMILLSAQVVNPAYGKSSGSGEGTSFTVLTSQGRTFSDAIINFSKSYSKRMIYSHNKLIIMGRDFAKSDFSEVMDYLERERQFRENMWIFTADKSAKELLQTQMATENLPASGLDDMMGFLRENAFTVTTQLYDFIYRLRSDAGVSTSPYIKIVDEEKRINEKLSRAGMKITGSEVEIPKKIQIEETAIYKDNRLIGTIDKNESRGLLWLRNQLKGGLVILLGEGGNQKQTSIYIKEGKSKVTSSVKDGQIFMKIQCEGQADLRGVGNLTIDVSDPKVMEKLERQTEEILLHRVNKVITKATKEFNADFLGFSEHLHNQHPEEWHRLKKGWNDIFPNVQYEIAFHIKIQSNGLIRNPTQ</sequence>
<evidence type="ECO:0000313" key="10">
    <source>
        <dbReference type="EMBL" id="MDO3675407.1"/>
    </source>
</evidence>
<keyword evidence="6" id="KW-0564">Palmitate</keyword>
<dbReference type="InterPro" id="IPR008844">
    <property type="entry name" value="Spore_GerAC-like"/>
</dbReference>
<dbReference type="Pfam" id="PF05504">
    <property type="entry name" value="Spore_GerAC"/>
    <property type="match status" value="1"/>
</dbReference>
<keyword evidence="3" id="KW-0309">Germination</keyword>
<name>A0ABT8V562_9BACL</name>
<evidence type="ECO:0000256" key="1">
    <source>
        <dbReference type="ARBA" id="ARBA00004635"/>
    </source>
</evidence>
<comment type="subcellular location">
    <subcellularLocation>
        <location evidence="1">Membrane</location>
        <topology evidence="1">Lipid-anchor</topology>
    </subcellularLocation>
</comment>
<dbReference type="Gene3D" id="6.20.190.10">
    <property type="entry name" value="Nutrient germinant receptor protein C, domain 1"/>
    <property type="match status" value="1"/>
</dbReference>
<evidence type="ECO:0000256" key="5">
    <source>
        <dbReference type="ARBA" id="ARBA00023136"/>
    </source>
</evidence>
<dbReference type="PANTHER" id="PTHR35789">
    <property type="entry name" value="SPORE GERMINATION PROTEIN B3"/>
    <property type="match status" value="1"/>
</dbReference>
<evidence type="ECO:0000313" key="11">
    <source>
        <dbReference type="Proteomes" id="UP001168883"/>
    </source>
</evidence>
<dbReference type="Gene3D" id="3.30.300.210">
    <property type="entry name" value="Nutrient germinant receptor protein C, domain 3"/>
    <property type="match status" value="1"/>
</dbReference>
<accession>A0ABT8V562</accession>
<dbReference type="Pfam" id="PF25198">
    <property type="entry name" value="Spore_GerAC_N"/>
    <property type="match status" value="1"/>
</dbReference>
<proteinExistence type="inferred from homology"/>
<comment type="caution">
    <text evidence="10">The sequence shown here is derived from an EMBL/GenBank/DDBJ whole genome shotgun (WGS) entry which is preliminary data.</text>
</comment>
<evidence type="ECO:0000256" key="7">
    <source>
        <dbReference type="ARBA" id="ARBA00023288"/>
    </source>
</evidence>
<gene>
    <name evidence="10" type="ORF">Q3C12_00205</name>
</gene>
<comment type="similarity">
    <text evidence="2">Belongs to the GerABKC lipoprotein family.</text>
</comment>
<feature type="domain" description="Spore germination protein N-terminal" evidence="9">
    <location>
        <begin position="21"/>
        <end position="195"/>
    </location>
</feature>
<dbReference type="RefSeq" id="WP_025849957.1">
    <property type="nucleotide sequence ID" value="NZ_JARLKN010000029.1"/>
</dbReference>
<evidence type="ECO:0000259" key="9">
    <source>
        <dbReference type="Pfam" id="PF25198"/>
    </source>
</evidence>